<dbReference type="Pfam" id="PF17768">
    <property type="entry name" value="RecJ_OB"/>
    <property type="match status" value="1"/>
</dbReference>
<reference evidence="9" key="1">
    <citation type="submission" date="2008-02" db="EMBL/GenBank/DDBJ databases">
        <authorList>
            <person name="Fulton L."/>
            <person name="Clifton S."/>
            <person name="Fulton B."/>
            <person name="Xu J."/>
            <person name="Minx P."/>
            <person name="Pepin K.H."/>
            <person name="Johnson M."/>
            <person name="Thiruvilangam P."/>
            <person name="Bhonagiri V."/>
            <person name="Nash W.E."/>
            <person name="Mardis E.R."/>
            <person name="Wilson R.K."/>
        </authorList>
    </citation>
    <scope>NUCLEOTIDE SEQUENCE [LARGE SCALE GENOMIC DNA]</scope>
    <source>
        <strain evidence="9">DSM 1552</strain>
    </source>
</reference>
<sequence>MLKQLFLFENKGVFMRWQILNDLDYKHYMQEYKINSLLAKIFAYKNYSKPQVDSLLSNRLIYHDFSLFSEAQMTLERIHEAIENNEKICIYGDYDCDGILATSILVEAFRQLGIEVGYHIPSRLQDGYGLNVTRVEQMAAKGYSLIITVDNGIKANEAIDLANELGIDVIVTDHHSHDDNLPNAFSIIHTAISPDYPYKPISGGFVAYKLASALLNRHDKYLFCLAAITTISDMMPLLDENRSLVKRALEFMKENKFPQLELLLGNNQKYNVTSIGFIIAPKINSFGRLGEIVNPNHLVKYFLQNASIGILQAVSSKAIEINSKRQTMTNQQYQTVLASLDANDKFLYCYENEVHEGLIGLVAGKYTRQYNRPSFVMSFDQDKKIYKGSARAIEGLSLNNIFKEVEDVLDSYGGHELAGGFSVSKENVENLKSRLKVYLDEKLENYQPPLIDAIEVFGDEISKNSVKQLELLEPLGNGNEETYFYVKDLVVNKVIQLSNGKHLRFDLDLAKAKVQALYFNQGKLYEQYKDAKTISLVGKFNINVFNNVETINIIIEEIK</sequence>
<evidence type="ECO:0000259" key="8">
    <source>
        <dbReference type="Pfam" id="PF17768"/>
    </source>
</evidence>
<dbReference type="InterPro" id="IPR003156">
    <property type="entry name" value="DHHA1_dom"/>
</dbReference>
<dbReference type="EMBL" id="ABIK02000007">
    <property type="protein sequence ID" value="EDS75150.1"/>
    <property type="molecule type" value="Genomic_DNA"/>
</dbReference>
<comment type="caution">
    <text evidence="9">The sequence shown here is derived from an EMBL/GenBank/DDBJ whole genome shotgun (WGS) entry which is preliminary data.</text>
</comment>
<dbReference type="Gene3D" id="3.90.1640.30">
    <property type="match status" value="1"/>
</dbReference>
<dbReference type="InterPro" id="IPR041122">
    <property type="entry name" value="RecJ_OB"/>
</dbReference>
<gene>
    <name evidence="9" type="primary">recJ</name>
    <name evidence="9" type="ORF">CLOSPI_00978</name>
</gene>
<evidence type="ECO:0000259" key="6">
    <source>
        <dbReference type="Pfam" id="PF01368"/>
    </source>
</evidence>
<feature type="domain" description="DHHA1" evidence="7">
    <location>
        <begin position="343"/>
        <end position="438"/>
    </location>
</feature>
<evidence type="ECO:0000259" key="7">
    <source>
        <dbReference type="Pfam" id="PF02272"/>
    </source>
</evidence>
<protein>
    <recommendedName>
        <fullName evidence="2">Single-stranded-DNA-specific exonuclease RecJ</fullName>
    </recommendedName>
</protein>
<evidence type="ECO:0000313" key="9">
    <source>
        <dbReference type="EMBL" id="EDS75150.1"/>
    </source>
</evidence>
<dbReference type="GO" id="GO:0006310">
    <property type="term" value="P:DNA recombination"/>
    <property type="evidence" value="ECO:0007669"/>
    <property type="project" value="InterPro"/>
</dbReference>
<comment type="similarity">
    <text evidence="1">Belongs to the RecJ family.</text>
</comment>
<dbReference type="eggNOG" id="COG0608">
    <property type="taxonomic scope" value="Bacteria"/>
</dbReference>
<feature type="domain" description="RecJ OB" evidence="8">
    <location>
        <begin position="458"/>
        <end position="556"/>
    </location>
</feature>
<dbReference type="Pfam" id="PF01368">
    <property type="entry name" value="DHH"/>
    <property type="match status" value="1"/>
</dbReference>
<feature type="domain" description="DDH" evidence="6">
    <location>
        <begin position="87"/>
        <end position="215"/>
    </location>
</feature>
<dbReference type="PANTHER" id="PTHR30255:SF2">
    <property type="entry name" value="SINGLE-STRANDED-DNA-SPECIFIC EXONUCLEASE RECJ"/>
    <property type="match status" value="1"/>
</dbReference>
<dbReference type="Pfam" id="PF02272">
    <property type="entry name" value="DHHA1"/>
    <property type="match status" value="1"/>
</dbReference>
<evidence type="ECO:0000256" key="3">
    <source>
        <dbReference type="ARBA" id="ARBA00022722"/>
    </source>
</evidence>
<evidence type="ECO:0000256" key="2">
    <source>
        <dbReference type="ARBA" id="ARBA00019841"/>
    </source>
</evidence>
<dbReference type="HOGENOM" id="CLU_009736_5_2_9"/>
<proteinExistence type="inferred from homology"/>
<accession>B1C195</accession>
<dbReference type="NCBIfam" id="TIGR00644">
    <property type="entry name" value="recJ"/>
    <property type="match status" value="1"/>
</dbReference>
<keyword evidence="10" id="KW-1185">Reference proteome</keyword>
<evidence type="ECO:0000256" key="1">
    <source>
        <dbReference type="ARBA" id="ARBA00005915"/>
    </source>
</evidence>
<dbReference type="GO" id="GO:0006281">
    <property type="term" value="P:DNA repair"/>
    <property type="evidence" value="ECO:0007669"/>
    <property type="project" value="InterPro"/>
</dbReference>
<evidence type="ECO:0000256" key="4">
    <source>
        <dbReference type="ARBA" id="ARBA00022801"/>
    </source>
</evidence>
<reference evidence="9" key="2">
    <citation type="submission" date="2014-06" db="EMBL/GenBank/DDBJ databases">
        <title>Draft genome sequence of Clostridium spiroforme (DSM 1552).</title>
        <authorList>
            <person name="Sudarsanam P."/>
            <person name="Ley R."/>
            <person name="Guruge J."/>
            <person name="Turnbaugh P.J."/>
            <person name="Mahowald M."/>
            <person name="Liep D."/>
            <person name="Gordon J."/>
        </authorList>
    </citation>
    <scope>NUCLEOTIDE SEQUENCE</scope>
    <source>
        <strain evidence="9">DSM 1552</strain>
    </source>
</reference>
<keyword evidence="5 9" id="KW-0269">Exonuclease</keyword>
<evidence type="ECO:0000313" key="10">
    <source>
        <dbReference type="Proteomes" id="UP000004910"/>
    </source>
</evidence>
<keyword evidence="3" id="KW-0540">Nuclease</keyword>
<dbReference type="STRING" id="428126.CLOSPI_00978"/>
<dbReference type="SUPFAM" id="SSF64182">
    <property type="entry name" value="DHH phosphoesterases"/>
    <property type="match status" value="1"/>
</dbReference>
<dbReference type="PANTHER" id="PTHR30255">
    <property type="entry name" value="SINGLE-STRANDED-DNA-SPECIFIC EXONUCLEASE RECJ"/>
    <property type="match status" value="1"/>
</dbReference>
<dbReference type="InterPro" id="IPR038763">
    <property type="entry name" value="DHH_sf"/>
</dbReference>
<dbReference type="InterPro" id="IPR004610">
    <property type="entry name" value="RecJ"/>
</dbReference>
<evidence type="ECO:0000256" key="5">
    <source>
        <dbReference type="ARBA" id="ARBA00022839"/>
    </source>
</evidence>
<keyword evidence="4 9" id="KW-0378">Hydrolase</keyword>
<name>B1C195_9FIRM</name>
<dbReference type="InterPro" id="IPR051673">
    <property type="entry name" value="SSDNA_exonuclease_RecJ"/>
</dbReference>
<dbReference type="Proteomes" id="UP000004910">
    <property type="component" value="Unassembled WGS sequence"/>
</dbReference>
<dbReference type="GO" id="GO:0008409">
    <property type="term" value="F:5'-3' exonuclease activity"/>
    <property type="evidence" value="ECO:0007669"/>
    <property type="project" value="InterPro"/>
</dbReference>
<dbReference type="AlphaFoldDB" id="B1C195"/>
<dbReference type="Gene3D" id="3.10.310.30">
    <property type="match status" value="1"/>
</dbReference>
<dbReference type="InterPro" id="IPR001667">
    <property type="entry name" value="DDH_dom"/>
</dbReference>
<organism evidence="9 10">
    <name type="scientific">Thomasclavelia spiroformis DSM 1552</name>
    <dbReference type="NCBI Taxonomy" id="428126"/>
    <lineage>
        <taxon>Bacteria</taxon>
        <taxon>Bacillati</taxon>
        <taxon>Bacillota</taxon>
        <taxon>Erysipelotrichia</taxon>
        <taxon>Erysipelotrichales</taxon>
        <taxon>Coprobacillaceae</taxon>
        <taxon>Thomasclavelia</taxon>
    </lineage>
</organism>
<dbReference type="GO" id="GO:0003676">
    <property type="term" value="F:nucleic acid binding"/>
    <property type="evidence" value="ECO:0007669"/>
    <property type="project" value="InterPro"/>
</dbReference>